<accession>Q0GH19</accession>
<dbReference type="SUPFAM" id="SSF53448">
    <property type="entry name" value="Nucleotide-diphospho-sugar transferases"/>
    <property type="match status" value="1"/>
</dbReference>
<dbReference type="InterPro" id="IPR029044">
    <property type="entry name" value="Nucleotide-diphossugar_trans"/>
</dbReference>
<evidence type="ECO:0000313" key="2">
    <source>
        <dbReference type="EMBL" id="ABI32356.1"/>
    </source>
</evidence>
<keyword evidence="1" id="KW-1133">Transmembrane helix</keyword>
<keyword evidence="2" id="KW-0328">Glycosyltransferase</keyword>
<gene>
    <name evidence="2" type="primary">cgtB</name>
</gene>
<feature type="transmembrane region" description="Helical" evidence="1">
    <location>
        <begin position="91"/>
        <end position="110"/>
    </location>
</feature>
<proteinExistence type="predicted"/>
<dbReference type="AlphaFoldDB" id="Q0GH19"/>
<keyword evidence="1" id="KW-0472">Membrane</keyword>
<keyword evidence="1" id="KW-0812">Transmembrane</keyword>
<protein>
    <submittedName>
        <fullName evidence="2">Beta-1,3-galactosyltransferase</fullName>
    </submittedName>
</protein>
<sequence>MWGKLIRKKLYLEAFASLRLEKDVKINMAEDVLLYYPMLSQAQKIAYMNCNLYHYVPNNNSICNTKNEVLVKNNIQELQLVLNYLRQNYILSKYCSVLYVLIKYLLYIQIYKIKRTKLMVTLLAKINILTLKILFKYKKFLKQC</sequence>
<organism evidence="2">
    <name type="scientific">Campylobacter jejuni</name>
    <dbReference type="NCBI Taxonomy" id="197"/>
    <lineage>
        <taxon>Bacteria</taxon>
        <taxon>Pseudomonadati</taxon>
        <taxon>Campylobacterota</taxon>
        <taxon>Epsilonproteobacteria</taxon>
        <taxon>Campylobacterales</taxon>
        <taxon>Campylobacteraceae</taxon>
        <taxon>Campylobacter</taxon>
    </lineage>
</organism>
<keyword evidence="2" id="KW-0808">Transferase</keyword>
<evidence type="ECO:0000256" key="1">
    <source>
        <dbReference type="SAM" id="Phobius"/>
    </source>
</evidence>
<dbReference type="EMBL" id="DQ864653">
    <property type="protein sequence ID" value="ABI32356.1"/>
    <property type="molecule type" value="Genomic_DNA"/>
</dbReference>
<feature type="transmembrane region" description="Helical" evidence="1">
    <location>
        <begin position="116"/>
        <end position="135"/>
    </location>
</feature>
<name>Q0GH19_CAMJU</name>
<dbReference type="GO" id="GO:0016757">
    <property type="term" value="F:glycosyltransferase activity"/>
    <property type="evidence" value="ECO:0007669"/>
    <property type="project" value="UniProtKB-KW"/>
</dbReference>
<reference evidence="2" key="1">
    <citation type="submission" date="2006-07" db="EMBL/GenBank/DDBJ databases">
        <title>Sequencing of Campylobacter jejuni ZB LOS locus.</title>
        <authorList>
            <person name="Jiang H."/>
            <person name="Zhang M."/>
            <person name="Zhang J."/>
        </authorList>
    </citation>
    <scope>NUCLEOTIDE SEQUENCE</scope>
    <source>
        <strain evidence="2">ZB</strain>
    </source>
</reference>
<dbReference type="CAZy" id="GT2">
    <property type="family name" value="Glycosyltransferase Family 2"/>
</dbReference>